<proteinExistence type="predicted"/>
<name>A0A194AKY8_9BACT</name>
<evidence type="ECO:0000256" key="2">
    <source>
        <dbReference type="ARBA" id="ARBA00022679"/>
    </source>
</evidence>
<reference evidence="4" key="1">
    <citation type="submission" date="2016-06" db="EMBL/GenBank/DDBJ databases">
        <title>Draft genome sequence of Desulfoplanes formicivorans strain Pf12B.</title>
        <authorList>
            <person name="Watanabe M."/>
            <person name="Kojima H."/>
            <person name="Fukui M."/>
        </authorList>
    </citation>
    <scope>NUCLEOTIDE SEQUENCE [LARGE SCALE GENOMIC DNA]</scope>
    <source>
        <strain evidence="4">Pf12B</strain>
    </source>
</reference>
<accession>A0A194AKY8</accession>
<dbReference type="GO" id="GO:0008713">
    <property type="term" value="F:ADP-heptose-lipopolysaccharide heptosyltransferase activity"/>
    <property type="evidence" value="ECO:0007669"/>
    <property type="project" value="TreeGrafter"/>
</dbReference>
<comment type="caution">
    <text evidence="3">The sequence shown here is derived from an EMBL/GenBank/DDBJ whole genome shotgun (WGS) entry which is preliminary data.</text>
</comment>
<dbReference type="CDD" id="cd03789">
    <property type="entry name" value="GT9_LPS_heptosyltransferase"/>
    <property type="match status" value="1"/>
</dbReference>
<dbReference type="RefSeq" id="WP_176724283.1">
    <property type="nucleotide sequence ID" value="NZ_BDFE01000022.1"/>
</dbReference>
<dbReference type="EMBL" id="BDFE01000022">
    <property type="protein sequence ID" value="GAU09978.1"/>
    <property type="molecule type" value="Genomic_DNA"/>
</dbReference>
<keyword evidence="1" id="KW-0328">Glycosyltransferase</keyword>
<keyword evidence="2 3" id="KW-0808">Transferase</keyword>
<gene>
    <name evidence="3" type="ORF">DPF_2714</name>
</gene>
<protein>
    <submittedName>
        <fullName evidence="3">Heptosyltransferase</fullName>
    </submittedName>
</protein>
<evidence type="ECO:0000256" key="1">
    <source>
        <dbReference type="ARBA" id="ARBA00022676"/>
    </source>
</evidence>
<keyword evidence="4" id="KW-1185">Reference proteome</keyword>
<dbReference type="InterPro" id="IPR002201">
    <property type="entry name" value="Glyco_trans_9"/>
</dbReference>
<dbReference type="AlphaFoldDB" id="A0A194AKY8"/>
<dbReference type="PANTHER" id="PTHR30160">
    <property type="entry name" value="TETRAACYLDISACCHARIDE 4'-KINASE-RELATED"/>
    <property type="match status" value="1"/>
</dbReference>
<dbReference type="SUPFAM" id="SSF53756">
    <property type="entry name" value="UDP-Glycosyltransferase/glycogen phosphorylase"/>
    <property type="match status" value="1"/>
</dbReference>
<dbReference type="Gene3D" id="3.40.50.2000">
    <property type="entry name" value="Glycogen Phosphorylase B"/>
    <property type="match status" value="2"/>
</dbReference>
<dbReference type="Proteomes" id="UP000095200">
    <property type="component" value="Unassembled WGS sequence"/>
</dbReference>
<evidence type="ECO:0000313" key="3">
    <source>
        <dbReference type="EMBL" id="GAU09978.1"/>
    </source>
</evidence>
<dbReference type="GO" id="GO:0009244">
    <property type="term" value="P:lipopolysaccharide core region biosynthetic process"/>
    <property type="evidence" value="ECO:0007669"/>
    <property type="project" value="TreeGrafter"/>
</dbReference>
<dbReference type="GO" id="GO:0005829">
    <property type="term" value="C:cytosol"/>
    <property type="evidence" value="ECO:0007669"/>
    <property type="project" value="TreeGrafter"/>
</dbReference>
<evidence type="ECO:0000313" key="4">
    <source>
        <dbReference type="Proteomes" id="UP000095200"/>
    </source>
</evidence>
<dbReference type="STRING" id="1592317.DPF_2714"/>
<dbReference type="Pfam" id="PF01075">
    <property type="entry name" value="Glyco_transf_9"/>
    <property type="match status" value="1"/>
</dbReference>
<dbReference type="InterPro" id="IPR051199">
    <property type="entry name" value="LPS_LOS_Heptosyltrfase"/>
</dbReference>
<organism evidence="3 4">
    <name type="scientific">Desulfoplanes formicivorans</name>
    <dbReference type="NCBI Taxonomy" id="1592317"/>
    <lineage>
        <taxon>Bacteria</taxon>
        <taxon>Pseudomonadati</taxon>
        <taxon>Thermodesulfobacteriota</taxon>
        <taxon>Desulfovibrionia</taxon>
        <taxon>Desulfovibrionales</taxon>
        <taxon>Desulfoplanaceae</taxon>
        <taxon>Desulfoplanes</taxon>
    </lineage>
</organism>
<sequence>MKINDLASIHPKRILVCQLRQIGDVILTTPLIHLLKKRYQEACISVFTEKKCAPVLYNNPDITHIWELDKQQGMMQSLALYWKMARQHYDLVVDCQQLPRCRFATWLSRAKVRLTYQPPWYNRLFYTHWSKPVDGYAAKYKTSFLAPLGINWNGEPPRIYLTESENKWADSFFKEHNLPRHGGPVLTLDPTHRRASRCWPAKHYTQLLRLLAHEMPDLTMILLYGPGEKRDVYEIAKQSEVPEQCIVSNNMLSLREMAAIIAKADLHVGNCSAPRHIAVAVDTPSLAILGSTSHAWTFPAPEHTDIAIEISCQPCNEDTCPRGTTECLNELRPETILKAIIDILHDTSIYT</sequence>